<keyword evidence="2" id="KW-1185">Reference proteome</keyword>
<dbReference type="EnsemblPlants" id="Solyc10g076520.2.1">
    <property type="protein sequence ID" value="Solyc10g076520.2.1.1"/>
    <property type="gene ID" value="Solyc10g076520.2"/>
</dbReference>
<protein>
    <submittedName>
        <fullName evidence="1">Uncharacterized protein</fullName>
    </submittedName>
</protein>
<dbReference type="InParanoid" id="A0A3Q7IJ13"/>
<reference evidence="1" key="2">
    <citation type="submission" date="2019-01" db="UniProtKB">
        <authorList>
            <consortium name="EnsemblPlants"/>
        </authorList>
    </citation>
    <scope>IDENTIFICATION</scope>
    <source>
        <strain evidence="1">cv. Heinz 1706</strain>
    </source>
</reference>
<organism evidence="1">
    <name type="scientific">Solanum lycopersicum</name>
    <name type="common">Tomato</name>
    <name type="synonym">Lycopersicon esculentum</name>
    <dbReference type="NCBI Taxonomy" id="4081"/>
    <lineage>
        <taxon>Eukaryota</taxon>
        <taxon>Viridiplantae</taxon>
        <taxon>Streptophyta</taxon>
        <taxon>Embryophyta</taxon>
        <taxon>Tracheophyta</taxon>
        <taxon>Spermatophyta</taxon>
        <taxon>Magnoliopsida</taxon>
        <taxon>eudicotyledons</taxon>
        <taxon>Gunneridae</taxon>
        <taxon>Pentapetalae</taxon>
        <taxon>asterids</taxon>
        <taxon>lamiids</taxon>
        <taxon>Solanales</taxon>
        <taxon>Solanaceae</taxon>
        <taxon>Solanoideae</taxon>
        <taxon>Solaneae</taxon>
        <taxon>Solanum</taxon>
        <taxon>Solanum subgen. Lycopersicon</taxon>
    </lineage>
</organism>
<sequence length="64" mass="7482">MNEGKQVQWLSLWQFSTDFANLTNPLDVGCECARKEFLQIHTHKPIKELHLPNNTQRASLHFYG</sequence>
<dbReference type="Gramene" id="Solyc10g076520.2.1">
    <property type="protein sequence ID" value="Solyc10g076520.2.1.1"/>
    <property type="gene ID" value="Solyc10g076520.2"/>
</dbReference>
<evidence type="ECO:0000313" key="1">
    <source>
        <dbReference type="EnsemblPlants" id="Solyc10g076520.2.1.1"/>
    </source>
</evidence>
<evidence type="ECO:0000313" key="2">
    <source>
        <dbReference type="Proteomes" id="UP000004994"/>
    </source>
</evidence>
<accession>A0A3Q7IJ13</accession>
<name>A0A3Q7IJ13_SOLLC</name>
<proteinExistence type="predicted"/>
<dbReference type="Proteomes" id="UP000004994">
    <property type="component" value="Chromosome 10"/>
</dbReference>
<reference evidence="1" key="1">
    <citation type="journal article" date="2012" name="Nature">
        <title>The tomato genome sequence provides insights into fleshy fruit evolution.</title>
        <authorList>
            <consortium name="Tomato Genome Consortium"/>
        </authorList>
    </citation>
    <scope>NUCLEOTIDE SEQUENCE [LARGE SCALE GENOMIC DNA]</scope>
    <source>
        <strain evidence="1">cv. Heinz 1706</strain>
    </source>
</reference>
<dbReference type="AlphaFoldDB" id="A0A3Q7IJ13"/>